<evidence type="ECO:0000256" key="2">
    <source>
        <dbReference type="SAM" id="Phobius"/>
    </source>
</evidence>
<proteinExistence type="predicted"/>
<feature type="transmembrane region" description="Helical" evidence="2">
    <location>
        <begin position="69"/>
        <end position="87"/>
    </location>
</feature>
<dbReference type="EMBL" id="CM008049">
    <property type="protein sequence ID" value="PAN24701.1"/>
    <property type="molecule type" value="Genomic_DNA"/>
</dbReference>
<keyword evidence="2" id="KW-1133">Transmembrane helix</keyword>
<feature type="region of interest" description="Disordered" evidence="1">
    <location>
        <begin position="1"/>
        <end position="26"/>
    </location>
</feature>
<reference evidence="3" key="1">
    <citation type="submission" date="2018-04" db="EMBL/GenBank/DDBJ databases">
        <title>WGS assembly of Panicum hallii.</title>
        <authorList>
            <person name="Lovell J."/>
            <person name="Jenkins J."/>
            <person name="Lowry D."/>
            <person name="Mamidi S."/>
            <person name="Sreedasyam A."/>
            <person name="Weng X."/>
            <person name="Barry K."/>
            <person name="Bonette J."/>
            <person name="Campitelli B."/>
            <person name="Daum C."/>
            <person name="Gordon S."/>
            <person name="Gould B."/>
            <person name="Lipzen A."/>
            <person name="Macqueen A."/>
            <person name="Palacio-Mejia J."/>
            <person name="Plott C."/>
            <person name="Shakirov E."/>
            <person name="Shu S."/>
            <person name="Yoshinaga Y."/>
            <person name="Zane M."/>
            <person name="Rokhsar D."/>
            <person name="Grimwood J."/>
            <person name="Schmutz J."/>
            <person name="Juenger T."/>
        </authorList>
    </citation>
    <scope>NUCLEOTIDE SEQUENCE [LARGE SCALE GENOMIC DNA]</scope>
    <source>
        <strain evidence="3">FIL2</strain>
    </source>
</reference>
<accession>A0A2S3HJY5</accession>
<organism evidence="3">
    <name type="scientific">Panicum hallii</name>
    <dbReference type="NCBI Taxonomy" id="206008"/>
    <lineage>
        <taxon>Eukaryota</taxon>
        <taxon>Viridiplantae</taxon>
        <taxon>Streptophyta</taxon>
        <taxon>Embryophyta</taxon>
        <taxon>Tracheophyta</taxon>
        <taxon>Spermatophyta</taxon>
        <taxon>Magnoliopsida</taxon>
        <taxon>Liliopsida</taxon>
        <taxon>Poales</taxon>
        <taxon>Poaceae</taxon>
        <taxon>PACMAD clade</taxon>
        <taxon>Panicoideae</taxon>
        <taxon>Panicodae</taxon>
        <taxon>Paniceae</taxon>
        <taxon>Panicinae</taxon>
        <taxon>Panicum</taxon>
        <taxon>Panicum sect. Panicum</taxon>
    </lineage>
</organism>
<evidence type="ECO:0000313" key="3">
    <source>
        <dbReference type="EMBL" id="PAN24701.1"/>
    </source>
</evidence>
<keyword evidence="2" id="KW-0472">Membrane</keyword>
<name>A0A2S3HJY5_9POAL</name>
<keyword evidence="2" id="KW-0812">Transmembrane</keyword>
<protein>
    <submittedName>
        <fullName evidence="3">Uncharacterized protein</fullName>
    </submittedName>
</protein>
<dbReference type="AlphaFoldDB" id="A0A2S3HJY5"/>
<dbReference type="Gramene" id="PAN24701">
    <property type="protein sequence ID" value="PAN24701"/>
    <property type="gene ID" value="PAHAL_4G246000"/>
</dbReference>
<evidence type="ECO:0000256" key="1">
    <source>
        <dbReference type="SAM" id="MobiDB-lite"/>
    </source>
</evidence>
<sequence length="106" mass="11971">MPSVAPGQHRPAKSGPQPGLLAKKPVRRHLFSGQKSGYSRRRPLHVRSFAGNGYNHWLTEYEKDVERNYMLAVHIFTILPVLWFTLISAMSRGGKGKVHPLIISLQ</sequence>
<dbReference type="Proteomes" id="UP000243499">
    <property type="component" value="Chromosome 4"/>
</dbReference>
<gene>
    <name evidence="3" type="ORF">PAHAL_4G246000</name>
</gene>